<protein>
    <recommendedName>
        <fullName evidence="2 5">Protein-tyrosine sulfotransferase</fullName>
        <ecNumber evidence="2 5">2.8.2.20</ecNumber>
    </recommendedName>
</protein>
<dbReference type="FunFam" id="3.40.50.300:FF:004921">
    <property type="entry name" value="Protein-tyrosine sulfotransferase"/>
    <property type="match status" value="1"/>
</dbReference>
<dbReference type="Gene3D" id="3.40.50.300">
    <property type="entry name" value="P-loop containing nucleotide triphosphate hydrolases"/>
    <property type="match status" value="1"/>
</dbReference>
<dbReference type="PhylomeDB" id="A7SXA4"/>
<dbReference type="GO" id="GO:0005794">
    <property type="term" value="C:Golgi apparatus"/>
    <property type="evidence" value="ECO:0000318"/>
    <property type="project" value="GO_Central"/>
</dbReference>
<comment type="function">
    <text evidence="5">Catalyzes the O-sulfation of tyrosine residues within acidic motifs of polypeptides, using 3'-phosphoadenylyl sulfate (PAPS) as cosubstrate.</text>
</comment>
<name>A7SXA4_NEMVE</name>
<comment type="catalytic activity">
    <reaction evidence="4 5">
        <text>L-tyrosyl-[protein] + 3'-phosphoadenylyl sulfate = O-sulfo-L-tyrosine-[protein] + adenosine 3',5'-bisphosphate + H(+)</text>
        <dbReference type="Rhea" id="RHEA:16801"/>
        <dbReference type="Rhea" id="RHEA-COMP:10136"/>
        <dbReference type="Rhea" id="RHEA-COMP:11688"/>
        <dbReference type="ChEBI" id="CHEBI:15378"/>
        <dbReference type="ChEBI" id="CHEBI:46858"/>
        <dbReference type="ChEBI" id="CHEBI:58339"/>
        <dbReference type="ChEBI" id="CHEBI:58343"/>
        <dbReference type="ChEBI" id="CHEBI:65286"/>
        <dbReference type="EC" id="2.8.2.20"/>
    </reaction>
</comment>
<proteinExistence type="inferred from homology"/>
<dbReference type="SUPFAM" id="SSF52540">
    <property type="entry name" value="P-loop containing nucleoside triphosphate hydrolases"/>
    <property type="match status" value="1"/>
</dbReference>
<organism evidence="6 7">
    <name type="scientific">Nematostella vectensis</name>
    <name type="common">Starlet sea anemone</name>
    <dbReference type="NCBI Taxonomy" id="45351"/>
    <lineage>
        <taxon>Eukaryota</taxon>
        <taxon>Metazoa</taxon>
        <taxon>Cnidaria</taxon>
        <taxon>Anthozoa</taxon>
        <taxon>Hexacorallia</taxon>
        <taxon>Actiniaria</taxon>
        <taxon>Edwardsiidae</taxon>
        <taxon>Nematostella</taxon>
    </lineage>
</organism>
<evidence type="ECO:0000256" key="4">
    <source>
        <dbReference type="ARBA" id="ARBA00048460"/>
    </source>
</evidence>
<dbReference type="EC" id="2.8.2.20" evidence="2 5"/>
<dbReference type="PANTHER" id="PTHR12788:SF8">
    <property type="entry name" value="PROTEIN-TYROSINE SULFOTRANSFERASE"/>
    <property type="match status" value="1"/>
</dbReference>
<sequence>MKSKQSTSVTRRCWYRIQGGPPLATPKVYDRVQTLLMFIGYPRSGHTLVGSLIDAHPNAIIANELDIIGSWLEWNEDNRNKYFLFDQLYKNSHEQAIKGYRSRFNEYVMQQLFNYSVFRQWQGKFKDAPKVIGDKHGPATTLWLTMRIYGRPTFEQIKAKVNAKVKFIHVIRNPFDNISTMLIRTKKLRHDIERSKGKINDTESLEFEILRYFNLAAGNEVLIEKWRENILEIHSKDLISKPRDTIRRVCNFLDLTCSKQYLDDCASIVYKKPSKTRFRVLWTDKQKQRTLQAIRRFAFLKGYTFESL</sequence>
<dbReference type="GO" id="GO:0008476">
    <property type="term" value="F:protein-tyrosine sulfotransferase activity"/>
    <property type="evidence" value="ECO:0007669"/>
    <property type="project" value="UniProtKB-EC"/>
</dbReference>
<keyword evidence="7" id="KW-1185">Reference proteome</keyword>
<dbReference type="eggNOG" id="ENOG502SF0U">
    <property type="taxonomic scope" value="Eukaryota"/>
</dbReference>
<dbReference type="Proteomes" id="UP000001593">
    <property type="component" value="Unassembled WGS sequence"/>
</dbReference>
<reference evidence="6 7" key="1">
    <citation type="journal article" date="2007" name="Science">
        <title>Sea anemone genome reveals ancestral eumetazoan gene repertoire and genomic organization.</title>
        <authorList>
            <person name="Putnam N.H."/>
            <person name="Srivastava M."/>
            <person name="Hellsten U."/>
            <person name="Dirks B."/>
            <person name="Chapman J."/>
            <person name="Salamov A."/>
            <person name="Terry A."/>
            <person name="Shapiro H."/>
            <person name="Lindquist E."/>
            <person name="Kapitonov V.V."/>
            <person name="Jurka J."/>
            <person name="Genikhovich G."/>
            <person name="Grigoriev I.V."/>
            <person name="Lucas S.M."/>
            <person name="Steele R.E."/>
            <person name="Finnerty J.R."/>
            <person name="Technau U."/>
            <person name="Martindale M.Q."/>
            <person name="Rokhsar D.S."/>
        </authorList>
    </citation>
    <scope>NUCLEOTIDE SEQUENCE [LARGE SCALE GENOMIC DNA]</scope>
    <source>
        <strain evidence="7">CH2 X CH6</strain>
    </source>
</reference>
<dbReference type="AlphaFoldDB" id="A7SXA4"/>
<evidence type="ECO:0000313" key="6">
    <source>
        <dbReference type="EMBL" id="EDO31672.1"/>
    </source>
</evidence>
<dbReference type="InParanoid" id="A7SXA4"/>
<dbReference type="PANTHER" id="PTHR12788">
    <property type="entry name" value="PROTEIN-TYROSINE SULFOTRANSFERASE 2"/>
    <property type="match status" value="1"/>
</dbReference>
<dbReference type="OMA" id="WLNTGYR"/>
<dbReference type="InterPro" id="IPR027417">
    <property type="entry name" value="P-loop_NTPase"/>
</dbReference>
<comment type="similarity">
    <text evidence="1 5">Belongs to the protein sulfotransferase family.</text>
</comment>
<evidence type="ECO:0000256" key="5">
    <source>
        <dbReference type="RuleBase" id="RU365018"/>
    </source>
</evidence>
<keyword evidence="3 5" id="KW-0808">Transferase</keyword>
<dbReference type="HOGENOM" id="CLU_066717_0_0_1"/>
<evidence type="ECO:0000313" key="7">
    <source>
        <dbReference type="Proteomes" id="UP000001593"/>
    </source>
</evidence>
<accession>A7SXA4</accession>
<dbReference type="KEGG" id="nve:5502601"/>
<dbReference type="GO" id="GO:0008146">
    <property type="term" value="F:sulfotransferase activity"/>
    <property type="evidence" value="ECO:0000318"/>
    <property type="project" value="GO_Central"/>
</dbReference>
<evidence type="ECO:0000256" key="1">
    <source>
        <dbReference type="ARBA" id="ARBA00009988"/>
    </source>
</evidence>
<evidence type="ECO:0000256" key="2">
    <source>
        <dbReference type="ARBA" id="ARBA00013262"/>
    </source>
</evidence>
<dbReference type="EMBL" id="DS469882">
    <property type="protein sequence ID" value="EDO31672.1"/>
    <property type="molecule type" value="Genomic_DNA"/>
</dbReference>
<gene>
    <name evidence="6" type="ORF">NEMVEDRAFT_v1g218942</name>
</gene>
<dbReference type="Pfam" id="PF13469">
    <property type="entry name" value="Sulfotransfer_3"/>
    <property type="match status" value="1"/>
</dbReference>
<dbReference type="InterPro" id="IPR026634">
    <property type="entry name" value="TPST-like"/>
</dbReference>
<evidence type="ECO:0000256" key="3">
    <source>
        <dbReference type="ARBA" id="ARBA00022679"/>
    </source>
</evidence>